<dbReference type="PROSITE" id="PS00815">
    <property type="entry name" value="AIPM_HOMOCIT_SYNTH_1"/>
    <property type="match status" value="1"/>
</dbReference>
<dbReference type="Gene3D" id="3.20.20.70">
    <property type="entry name" value="Aldolase class I"/>
    <property type="match status" value="1"/>
</dbReference>
<dbReference type="EMBL" id="SLUI01000005">
    <property type="protein sequence ID" value="TCL37764.1"/>
    <property type="molecule type" value="Genomic_DNA"/>
</dbReference>
<evidence type="ECO:0000259" key="3">
    <source>
        <dbReference type="PROSITE" id="PS50991"/>
    </source>
</evidence>
<dbReference type="InterPro" id="IPR002034">
    <property type="entry name" value="AIPM/Hcit_synth_CS"/>
</dbReference>
<comment type="caution">
    <text evidence="4">The sequence shown here is derived from an EMBL/GenBank/DDBJ whole genome shotgun (WGS) entry which is preliminary data.</text>
</comment>
<organism evidence="4 5">
    <name type="scientific">Anaerospora hongkongensis</name>
    <dbReference type="NCBI Taxonomy" id="244830"/>
    <lineage>
        <taxon>Bacteria</taxon>
        <taxon>Bacillati</taxon>
        <taxon>Bacillota</taxon>
        <taxon>Negativicutes</taxon>
        <taxon>Selenomonadales</taxon>
        <taxon>Sporomusaceae</taxon>
        <taxon>Anaerospora</taxon>
    </lineage>
</organism>
<feature type="domain" description="Pyruvate carboxyltransferase" evidence="3">
    <location>
        <begin position="9"/>
        <end position="260"/>
    </location>
</feature>
<gene>
    <name evidence="4" type="ORF">EV210_105200</name>
</gene>
<dbReference type="PROSITE" id="PS50991">
    <property type="entry name" value="PYR_CT"/>
    <property type="match status" value="1"/>
</dbReference>
<dbReference type="PROSITE" id="PS00816">
    <property type="entry name" value="AIPM_HOMOCIT_SYNTH_2"/>
    <property type="match status" value="1"/>
</dbReference>
<evidence type="ECO:0000256" key="2">
    <source>
        <dbReference type="RuleBase" id="RU003523"/>
    </source>
</evidence>
<keyword evidence="5" id="KW-1185">Reference proteome</keyword>
<comment type="similarity">
    <text evidence="2">Belongs to the alpha-IPM synthase/homocitrate synthase family.</text>
</comment>
<dbReference type="GO" id="GO:0046912">
    <property type="term" value="F:acyltransferase activity, acyl groups converted into alkyl on transfer"/>
    <property type="evidence" value="ECO:0007669"/>
    <property type="project" value="InterPro"/>
</dbReference>
<proteinExistence type="inferred from homology"/>
<accession>A0A4R1Q0W3</accession>
<dbReference type="InterPro" id="IPR013477">
    <property type="entry name" value="NifV/FrbC"/>
</dbReference>
<dbReference type="InterPro" id="IPR013785">
    <property type="entry name" value="Aldolase_TIM"/>
</dbReference>
<dbReference type="PANTHER" id="PTHR42880">
    <property type="entry name" value="HOMOCITRATE SYNTHASE"/>
    <property type="match status" value="1"/>
</dbReference>
<evidence type="ECO:0000256" key="1">
    <source>
        <dbReference type="ARBA" id="ARBA00022679"/>
    </source>
</evidence>
<dbReference type="InterPro" id="IPR000891">
    <property type="entry name" value="PYR_CT"/>
</dbReference>
<reference evidence="4 5" key="1">
    <citation type="submission" date="2019-03" db="EMBL/GenBank/DDBJ databases">
        <title>Genomic Encyclopedia of Type Strains, Phase IV (KMG-IV): sequencing the most valuable type-strain genomes for metagenomic binning, comparative biology and taxonomic classification.</title>
        <authorList>
            <person name="Goeker M."/>
        </authorList>
    </citation>
    <scope>NUCLEOTIDE SEQUENCE [LARGE SCALE GENOMIC DNA]</scope>
    <source>
        <strain evidence="4 5">DSM 15969</strain>
    </source>
</reference>
<evidence type="ECO:0000313" key="5">
    <source>
        <dbReference type="Proteomes" id="UP000295063"/>
    </source>
</evidence>
<dbReference type="GO" id="GO:0019752">
    <property type="term" value="P:carboxylic acid metabolic process"/>
    <property type="evidence" value="ECO:0007669"/>
    <property type="project" value="InterPro"/>
</dbReference>
<sequence>MSSSGSRRLQIVDTTLRDGEQAAGVVFSAEEKLEIARALDDAGVDRIETGIPAMGAEEQEVLRSILALPLSATLTAWNRAVPDDIHASAKCGFSVVHISVPVSDLHIVHKMNRTRQWVLEQLKVALDIARGYGCGISVGAEDASRANAEFFLAVADLAASRGAQYIRYADTVGCMEPLGAYEKLQFLVKQSPLPIEFHGHNDFGLAVANTLAAVKAGAVYISTTVLGLGERAGNADLARVLQAVEQFGDVRTGIHREKLADLAGLVAKAASRPSFAKQQW</sequence>
<dbReference type="AlphaFoldDB" id="A0A4R1Q0W3"/>
<dbReference type="PANTHER" id="PTHR42880:SF1">
    <property type="entry name" value="ISOPROPYLMALATE_HOMOCITRATE_CITRAMALATE SYNTHASE FAMILY PROTEIN"/>
    <property type="match status" value="1"/>
</dbReference>
<name>A0A4R1Q0W3_9FIRM</name>
<dbReference type="Proteomes" id="UP000295063">
    <property type="component" value="Unassembled WGS sequence"/>
</dbReference>
<dbReference type="CDD" id="cd07939">
    <property type="entry name" value="DRE_TIM_NifV"/>
    <property type="match status" value="1"/>
</dbReference>
<protein>
    <submittedName>
        <fullName evidence="4">Homocitrate synthase NifV</fullName>
    </submittedName>
</protein>
<dbReference type="SUPFAM" id="SSF51569">
    <property type="entry name" value="Aldolase"/>
    <property type="match status" value="1"/>
</dbReference>
<keyword evidence="1 2" id="KW-0808">Transferase</keyword>
<dbReference type="OrthoDB" id="9804858at2"/>
<evidence type="ECO:0000313" key="4">
    <source>
        <dbReference type="EMBL" id="TCL37764.1"/>
    </source>
</evidence>
<dbReference type="Pfam" id="PF00682">
    <property type="entry name" value="HMGL-like"/>
    <property type="match status" value="1"/>
</dbReference>